<evidence type="ECO:0000313" key="2">
    <source>
        <dbReference type="EMBL" id="MBB6170287.1"/>
    </source>
</evidence>
<accession>A0A7W9YDV4</accession>
<evidence type="ECO:0000259" key="1">
    <source>
        <dbReference type="Pfam" id="PF00501"/>
    </source>
</evidence>
<dbReference type="InterPro" id="IPR042099">
    <property type="entry name" value="ANL_N_sf"/>
</dbReference>
<dbReference type="EMBL" id="JACHDS010000001">
    <property type="protein sequence ID" value="MBB6170287.1"/>
    <property type="molecule type" value="Genomic_DNA"/>
</dbReference>
<dbReference type="SUPFAM" id="SSF56801">
    <property type="entry name" value="Acetyl-CoA synthetase-like"/>
    <property type="match status" value="1"/>
</dbReference>
<dbReference type="Gene3D" id="3.40.50.12780">
    <property type="entry name" value="N-terminal domain of ligase-like"/>
    <property type="match status" value="1"/>
</dbReference>
<dbReference type="RefSeq" id="WP_184072841.1">
    <property type="nucleotide sequence ID" value="NZ_JACHDS010000001.1"/>
</dbReference>
<gene>
    <name evidence="2" type="ORF">HNR23_000347</name>
</gene>
<dbReference type="Gene3D" id="3.30.300.30">
    <property type="match status" value="1"/>
</dbReference>
<keyword evidence="3" id="KW-1185">Reference proteome</keyword>
<dbReference type="InterPro" id="IPR020845">
    <property type="entry name" value="AMP-binding_CS"/>
</dbReference>
<dbReference type="GO" id="GO:0043041">
    <property type="term" value="P:amino acid activation for nonribosomal peptide biosynthetic process"/>
    <property type="evidence" value="ECO:0007669"/>
    <property type="project" value="TreeGrafter"/>
</dbReference>
<name>A0A7W9YDV4_9ACTN</name>
<sequence length="516" mass="55446">MKETTGVALYSRFLRGLARSPDRPAVRLGTDTITYESAHRRALLWAGSLLAGAPEPPAAVGVLAGKGVQSYVGILAGLYAGATVVPLHPAFPTARIRRMLQVAGVTAIVADEQGLAGLPEILHDAPPILVLAPEVDAEVPAPLKEIPVDPAHALAEPRPVTAADTAYMLFTSGSTGVPKGVPISHGSTHHYFGLLDERYDFTPDDVFTQTFDLNFDCAMFDLFCAWGAGASVVCPPPQAYRDMPAFLAEQGVTVWFSTPSSIALLRRMGALVPGSIPTLRWSFFAGEALRLADAADWHAAAVNSTLENLYGPTELTVTITGHRWSPEESPRLGLNGLMPIGRVHPGHDHLLLGADGSPTDADEGELCITGPQMAAGYLDPAQNQGRFVEIDGRTWYRTGDRVRRADNGELVYIGRLDAQVQVQGWRVELAEIEHELRGVDGVEDAVTVTREGDGGTELVVFYTGTPTSPAALARELRRVLPPGMLPKQYRHVDAFPLNPNRKIDRGRLGCVANAIE</sequence>
<organism evidence="2 3">
    <name type="scientific">Nocardiopsis mwathae</name>
    <dbReference type="NCBI Taxonomy" id="1472723"/>
    <lineage>
        <taxon>Bacteria</taxon>
        <taxon>Bacillati</taxon>
        <taxon>Actinomycetota</taxon>
        <taxon>Actinomycetes</taxon>
        <taxon>Streptosporangiales</taxon>
        <taxon>Nocardiopsidaceae</taxon>
        <taxon>Nocardiopsis</taxon>
    </lineage>
</organism>
<proteinExistence type="predicted"/>
<dbReference type="PROSITE" id="PS00455">
    <property type="entry name" value="AMP_BINDING"/>
    <property type="match status" value="1"/>
</dbReference>
<evidence type="ECO:0000313" key="3">
    <source>
        <dbReference type="Proteomes" id="UP000546642"/>
    </source>
</evidence>
<dbReference type="PANTHER" id="PTHR45527">
    <property type="entry name" value="NONRIBOSOMAL PEPTIDE SYNTHETASE"/>
    <property type="match status" value="1"/>
</dbReference>
<dbReference type="InterPro" id="IPR045851">
    <property type="entry name" value="AMP-bd_C_sf"/>
</dbReference>
<protein>
    <submittedName>
        <fullName evidence="2">Amino acid adenylation domain-containing protein</fullName>
    </submittedName>
</protein>
<dbReference type="GO" id="GO:0005737">
    <property type="term" value="C:cytoplasm"/>
    <property type="evidence" value="ECO:0007669"/>
    <property type="project" value="TreeGrafter"/>
</dbReference>
<feature type="domain" description="AMP-dependent synthetase/ligase" evidence="1">
    <location>
        <begin position="17"/>
        <end position="378"/>
    </location>
</feature>
<dbReference type="Pfam" id="PF00501">
    <property type="entry name" value="AMP-binding"/>
    <property type="match status" value="1"/>
</dbReference>
<dbReference type="PANTHER" id="PTHR45527:SF1">
    <property type="entry name" value="FATTY ACID SYNTHASE"/>
    <property type="match status" value="1"/>
</dbReference>
<comment type="caution">
    <text evidence="2">The sequence shown here is derived from an EMBL/GenBank/DDBJ whole genome shotgun (WGS) entry which is preliminary data.</text>
</comment>
<dbReference type="GO" id="GO:0031177">
    <property type="term" value="F:phosphopantetheine binding"/>
    <property type="evidence" value="ECO:0007669"/>
    <property type="project" value="TreeGrafter"/>
</dbReference>
<dbReference type="GO" id="GO:0044550">
    <property type="term" value="P:secondary metabolite biosynthetic process"/>
    <property type="evidence" value="ECO:0007669"/>
    <property type="project" value="TreeGrafter"/>
</dbReference>
<dbReference type="InterPro" id="IPR000873">
    <property type="entry name" value="AMP-dep_synth/lig_dom"/>
</dbReference>
<reference evidence="2 3" key="1">
    <citation type="submission" date="2020-08" db="EMBL/GenBank/DDBJ databases">
        <title>Sequencing the genomes of 1000 actinobacteria strains.</title>
        <authorList>
            <person name="Klenk H.-P."/>
        </authorList>
    </citation>
    <scope>NUCLEOTIDE SEQUENCE [LARGE SCALE GENOMIC DNA]</scope>
    <source>
        <strain evidence="2 3">DSM 46659</strain>
    </source>
</reference>
<dbReference type="AlphaFoldDB" id="A0A7W9YDV4"/>
<dbReference type="Proteomes" id="UP000546642">
    <property type="component" value="Unassembled WGS sequence"/>
</dbReference>